<dbReference type="AlphaFoldDB" id="A0A4R6MSF3"/>
<proteinExistence type="predicted"/>
<dbReference type="PROSITE" id="PS00073">
    <property type="entry name" value="ACYL_COA_DH_2"/>
    <property type="match status" value="1"/>
</dbReference>
<name>A0A4R6MSF3_9BURK</name>
<comment type="caution">
    <text evidence="1">The sequence shown here is derived from an EMBL/GenBank/DDBJ whole genome shotgun (WGS) entry which is preliminary data.</text>
</comment>
<dbReference type="EMBL" id="SNXE01000012">
    <property type="protein sequence ID" value="TDP04989.1"/>
    <property type="molecule type" value="Genomic_DNA"/>
</dbReference>
<dbReference type="Proteomes" id="UP000295357">
    <property type="component" value="Unassembled WGS sequence"/>
</dbReference>
<dbReference type="InterPro" id="IPR006089">
    <property type="entry name" value="Acyl-CoA_DH_CS"/>
</dbReference>
<sequence>MQMGVSKNELRGMSRLAVLSLALLFGGCASVSKVATGDAVVGERMTLKLDTAWNQFGAAMTNNIPTWTVEGVTVDALQFYVGIKDGQRLAETSSAEKSQKPLIFKSGMQPADVVSLYEAMLTRDGSSFQLEKLEPAEFLGGTGFRFEYSLNRKVDDVPMRGLAYGAVRKGELFVIHYSAPRLVFFPRYVGRVEGLVRSAQLRS</sequence>
<protein>
    <recommendedName>
        <fullName evidence="3">Lipoprotein</fullName>
    </recommendedName>
</protein>
<reference evidence="1 2" key="1">
    <citation type="submission" date="2019-03" db="EMBL/GenBank/DDBJ databases">
        <title>Genomic Encyclopedia of Type Strains, Phase IV (KMG-IV): sequencing the most valuable type-strain genomes for metagenomic binning, comparative biology and taxonomic classification.</title>
        <authorList>
            <person name="Goeker M."/>
        </authorList>
    </citation>
    <scope>NUCLEOTIDE SEQUENCE [LARGE SCALE GENOMIC DNA]</scope>
    <source>
        <strain evidence="1 2">DSM 25082</strain>
    </source>
</reference>
<evidence type="ECO:0000313" key="2">
    <source>
        <dbReference type="Proteomes" id="UP000295357"/>
    </source>
</evidence>
<keyword evidence="2" id="KW-1185">Reference proteome</keyword>
<evidence type="ECO:0008006" key="3">
    <source>
        <dbReference type="Google" id="ProtNLM"/>
    </source>
</evidence>
<gene>
    <name evidence="1" type="ORF">DFR39_11221</name>
</gene>
<organism evidence="1 2">
    <name type="scientific">Roseateles asaccharophilus</name>
    <dbReference type="NCBI Taxonomy" id="582607"/>
    <lineage>
        <taxon>Bacteria</taxon>
        <taxon>Pseudomonadati</taxon>
        <taxon>Pseudomonadota</taxon>
        <taxon>Betaproteobacteria</taxon>
        <taxon>Burkholderiales</taxon>
        <taxon>Sphaerotilaceae</taxon>
        <taxon>Roseateles</taxon>
    </lineage>
</organism>
<evidence type="ECO:0000313" key="1">
    <source>
        <dbReference type="EMBL" id="TDP04989.1"/>
    </source>
</evidence>
<dbReference type="OrthoDB" id="8565768at2"/>
<accession>A0A4R6MSF3</accession>
<dbReference type="PROSITE" id="PS51257">
    <property type="entry name" value="PROKAR_LIPOPROTEIN"/>
    <property type="match status" value="1"/>
</dbReference>
<dbReference type="RefSeq" id="WP_133605332.1">
    <property type="nucleotide sequence ID" value="NZ_JAUFPJ010000014.1"/>
</dbReference>
<dbReference type="GO" id="GO:0003995">
    <property type="term" value="F:acyl-CoA dehydrogenase activity"/>
    <property type="evidence" value="ECO:0007669"/>
    <property type="project" value="InterPro"/>
</dbReference>